<comment type="similarity">
    <text evidence="2">Belongs to the transpeptidase family.</text>
</comment>
<feature type="domain" description="Penicillin-binding protein dimerisation" evidence="6">
    <location>
        <begin position="59"/>
        <end position="219"/>
    </location>
</feature>
<dbReference type="PROSITE" id="PS51257">
    <property type="entry name" value="PROKAR_LIPOPROTEIN"/>
    <property type="match status" value="1"/>
</dbReference>
<proteinExistence type="inferred from homology"/>
<dbReference type="GO" id="GO:0008658">
    <property type="term" value="F:penicillin binding"/>
    <property type="evidence" value="ECO:0007669"/>
    <property type="project" value="InterPro"/>
</dbReference>
<evidence type="ECO:0000256" key="3">
    <source>
        <dbReference type="ARBA" id="ARBA00023136"/>
    </source>
</evidence>
<dbReference type="Gene3D" id="3.90.1310.10">
    <property type="entry name" value="Penicillin-binding protein 2a (Domain 2)"/>
    <property type="match status" value="1"/>
</dbReference>
<dbReference type="Proteomes" id="UP000053199">
    <property type="component" value="Unassembled WGS sequence"/>
</dbReference>
<evidence type="ECO:0000256" key="2">
    <source>
        <dbReference type="ARBA" id="ARBA00007171"/>
    </source>
</evidence>
<dbReference type="AlphaFoldDB" id="A0A0V8IT38"/>
<dbReference type="SUPFAM" id="SSF56601">
    <property type="entry name" value="beta-lactamase/transpeptidase-like"/>
    <property type="match status" value="1"/>
</dbReference>
<dbReference type="Gene3D" id="3.40.710.10">
    <property type="entry name" value="DD-peptidase/beta-lactamase superfamily"/>
    <property type="match status" value="1"/>
</dbReference>
<sequence length="589" mass="62210">MRIHDVSSPRSTARVRVGFCFMVALLLVVGCRVVVIQGFDPESYASKAADRRTQVSALASERGAIVDRNGTVLAQSTVRYDIVGTPKVNSTTETFRRVDGSGSVRTVTRDQGLQDLAGLLDLPESDVRGLLTGDGLFTYLAKAVDPGLERAVMELGIPGVESRPVKKRAYPQGPVAGSIVGFTNDEGGAAGLELTLDDRLKGRDGERTYQTGADGIIIPTAPLEVVPATNGQSVKLTIDTDLQYAAQQALETQAGKLSADWANVIVVEAKTGKIRAMAETNSVDPNDPGATAPEDRGARSVQAAIEPGSTEKAITAAAAIEEGIVSPDSQLVIPPGYTVNGQYFKDSFDHGTEKRTFAGVIGSSMNTGTVMVGQDLSRQQRYDYLRRFGIGSRTGVPLPGESSGLLAAPDQWDGRQEFAVLFGQGVAQTPLQTTMAFQAIANGGVLLKPRLIEAYVDPDGTEHPVEQEPGTRAVSEDTARQTRDILESVVTAGGAKDIKVPGYRVGGKTGTAEAIAESGRGLDGYTASFVGMAPMDDPQYVVMVNVQRPAGNIYGISTAPVFNNIMARVLSTFGVAPSRTASVSLAQKF</sequence>
<dbReference type="Pfam" id="PF03717">
    <property type="entry name" value="PBP_dimer"/>
    <property type="match status" value="1"/>
</dbReference>
<keyword evidence="3" id="KW-0472">Membrane</keyword>
<dbReference type="InterPro" id="IPR005311">
    <property type="entry name" value="PBP_dimer"/>
</dbReference>
<reference evidence="7 8" key="1">
    <citation type="journal article" date="2014" name="Arch. Microbiol.">
        <title>Arthrobacter enclensis sp. nov., isolated from sediment sample.</title>
        <authorList>
            <person name="Dastager S.G."/>
            <person name="Liu Q."/>
            <person name="Tang S.K."/>
            <person name="Krishnamurthi S."/>
            <person name="Lee J.C."/>
            <person name="Li W.J."/>
        </authorList>
    </citation>
    <scope>NUCLEOTIDE SEQUENCE [LARGE SCALE GENOMIC DNA]</scope>
    <source>
        <strain evidence="7 8">NIO-1008</strain>
    </source>
</reference>
<dbReference type="SUPFAM" id="SSF56519">
    <property type="entry name" value="Penicillin binding protein dimerisation domain"/>
    <property type="match status" value="1"/>
</dbReference>
<dbReference type="PANTHER" id="PTHR30627:SF1">
    <property type="entry name" value="PEPTIDOGLYCAN D,D-TRANSPEPTIDASE FTSI"/>
    <property type="match status" value="1"/>
</dbReference>
<dbReference type="GO" id="GO:0005886">
    <property type="term" value="C:plasma membrane"/>
    <property type="evidence" value="ECO:0007669"/>
    <property type="project" value="TreeGrafter"/>
</dbReference>
<keyword evidence="8" id="KW-1185">Reference proteome</keyword>
<comment type="subcellular location">
    <subcellularLocation>
        <location evidence="1">Membrane</location>
    </subcellularLocation>
</comment>
<evidence type="ECO:0000256" key="1">
    <source>
        <dbReference type="ARBA" id="ARBA00004370"/>
    </source>
</evidence>
<dbReference type="Gene3D" id="3.30.450.330">
    <property type="match status" value="1"/>
</dbReference>
<dbReference type="InterPro" id="IPR012338">
    <property type="entry name" value="Beta-lactam/transpept-like"/>
</dbReference>
<comment type="caution">
    <text evidence="7">The sequence shown here is derived from an EMBL/GenBank/DDBJ whole genome shotgun (WGS) entry which is preliminary data.</text>
</comment>
<evidence type="ECO:0000313" key="7">
    <source>
        <dbReference type="EMBL" id="KSU77908.1"/>
    </source>
</evidence>
<feature type="domain" description="Penicillin-binding protein transpeptidase" evidence="5">
    <location>
        <begin position="264"/>
        <end position="566"/>
    </location>
</feature>
<dbReference type="STRING" id="993070.AS031_07555"/>
<dbReference type="InterPro" id="IPR036138">
    <property type="entry name" value="PBP_dimer_sf"/>
</dbReference>
<evidence type="ECO:0000259" key="5">
    <source>
        <dbReference type="Pfam" id="PF00905"/>
    </source>
</evidence>
<dbReference type="GO" id="GO:0016740">
    <property type="term" value="F:transferase activity"/>
    <property type="evidence" value="ECO:0007669"/>
    <property type="project" value="UniProtKB-KW"/>
</dbReference>
<accession>A0A0V8IT38</accession>
<organism evidence="7 8">
    <name type="scientific">Pseudarthrobacter enclensis</name>
    <dbReference type="NCBI Taxonomy" id="993070"/>
    <lineage>
        <taxon>Bacteria</taxon>
        <taxon>Bacillati</taxon>
        <taxon>Actinomycetota</taxon>
        <taxon>Actinomycetes</taxon>
        <taxon>Micrococcales</taxon>
        <taxon>Micrococcaceae</taxon>
        <taxon>Pseudarthrobacter</taxon>
    </lineage>
</organism>
<dbReference type="PANTHER" id="PTHR30627">
    <property type="entry name" value="PEPTIDOGLYCAN D,D-TRANSPEPTIDASE"/>
    <property type="match status" value="1"/>
</dbReference>
<dbReference type="EMBL" id="LNQM01000002">
    <property type="protein sequence ID" value="KSU77908.1"/>
    <property type="molecule type" value="Genomic_DNA"/>
</dbReference>
<dbReference type="Gene3D" id="1.10.150.770">
    <property type="match status" value="1"/>
</dbReference>
<evidence type="ECO:0000256" key="4">
    <source>
        <dbReference type="SAM" id="MobiDB-lite"/>
    </source>
</evidence>
<feature type="region of interest" description="Disordered" evidence="4">
    <location>
        <begin position="279"/>
        <end position="298"/>
    </location>
</feature>
<evidence type="ECO:0000259" key="6">
    <source>
        <dbReference type="Pfam" id="PF03717"/>
    </source>
</evidence>
<dbReference type="InterPro" id="IPR050515">
    <property type="entry name" value="Beta-lactam/transpept"/>
</dbReference>
<dbReference type="GO" id="GO:0071555">
    <property type="term" value="P:cell wall organization"/>
    <property type="evidence" value="ECO:0007669"/>
    <property type="project" value="TreeGrafter"/>
</dbReference>
<keyword evidence="7" id="KW-0808">Transferase</keyword>
<dbReference type="Pfam" id="PF00905">
    <property type="entry name" value="Transpeptidase"/>
    <property type="match status" value="1"/>
</dbReference>
<dbReference type="InterPro" id="IPR001460">
    <property type="entry name" value="PCN-bd_Tpept"/>
</dbReference>
<gene>
    <name evidence="7" type="ORF">AS031_07555</name>
</gene>
<evidence type="ECO:0000313" key="8">
    <source>
        <dbReference type="Proteomes" id="UP000053199"/>
    </source>
</evidence>
<name>A0A0V8IT38_9MICC</name>
<protein>
    <submittedName>
        <fullName evidence="7">Peptidoglycan glycosyltransferase</fullName>
    </submittedName>
</protein>